<reference evidence="2 3" key="1">
    <citation type="submission" date="2018-12" db="EMBL/GenBank/DDBJ databases">
        <title>Bacillus ochoae sp. nov., Paenibacillus whitsoniae sp. nov., Paenibacillus spiritus sp. nov. Isolated from the Mars Exploration Rover during spacecraft assembly.</title>
        <authorList>
            <person name="Seuylemezian A."/>
            <person name="Vaishampayan P."/>
        </authorList>
    </citation>
    <scope>NUCLEOTIDE SEQUENCE [LARGE SCALE GENOMIC DNA]</scope>
    <source>
        <strain evidence="2 3">MER 54</strain>
    </source>
</reference>
<dbReference type="AlphaFoldDB" id="A0A3S0A357"/>
<evidence type="ECO:0000313" key="2">
    <source>
        <dbReference type="EMBL" id="RTE08446.1"/>
    </source>
</evidence>
<gene>
    <name evidence="2" type="ORF">EJQ19_17260</name>
</gene>
<dbReference type="InterPro" id="IPR036812">
    <property type="entry name" value="NAD(P)_OxRdtase_dom_sf"/>
</dbReference>
<comment type="caution">
    <text evidence="2">The sequence shown here is derived from an EMBL/GenBank/DDBJ whole genome shotgun (WGS) entry which is preliminary data.</text>
</comment>
<dbReference type="CDD" id="cd19086">
    <property type="entry name" value="AKR_AKR11C1"/>
    <property type="match status" value="1"/>
</dbReference>
<dbReference type="Gene3D" id="3.20.20.100">
    <property type="entry name" value="NADP-dependent oxidoreductase domain"/>
    <property type="match status" value="1"/>
</dbReference>
<dbReference type="OrthoDB" id="9773828at2"/>
<dbReference type="PANTHER" id="PTHR43312">
    <property type="entry name" value="D-THREO-ALDOSE 1-DEHYDROGENASE"/>
    <property type="match status" value="1"/>
</dbReference>
<dbReference type="Pfam" id="PF00248">
    <property type="entry name" value="Aldo_ket_red"/>
    <property type="match status" value="1"/>
</dbReference>
<keyword evidence="3" id="KW-1185">Reference proteome</keyword>
<feature type="domain" description="NADP-dependent oxidoreductase" evidence="1">
    <location>
        <begin position="16"/>
        <end position="294"/>
    </location>
</feature>
<name>A0A3S0A357_9BACL</name>
<dbReference type="SUPFAM" id="SSF51430">
    <property type="entry name" value="NAD(P)-linked oxidoreductase"/>
    <property type="match status" value="1"/>
</dbReference>
<evidence type="ECO:0000313" key="3">
    <source>
        <dbReference type="Proteomes" id="UP000276128"/>
    </source>
</evidence>
<dbReference type="InterPro" id="IPR053135">
    <property type="entry name" value="AKR2_Oxidoreductase"/>
</dbReference>
<proteinExistence type="predicted"/>
<dbReference type="InterPro" id="IPR023210">
    <property type="entry name" value="NADP_OxRdtase_dom"/>
</dbReference>
<dbReference type="PANTHER" id="PTHR43312:SF1">
    <property type="entry name" value="NADP-DEPENDENT OXIDOREDUCTASE DOMAIN-CONTAINING PROTEIN"/>
    <property type="match status" value="1"/>
</dbReference>
<sequence>MKRNRLGTSELMVGEVGLGCMSLGTDQRLAISMIHAAIERGVNFIDTADLYEEGRNEEIIGAALRDRRREEIVLATKVGNRRIPGHEGWVWDASKAYILEAVKGSLKRLGTDYIDLYQLHGGTLDDPIDETIEAFEQLKREGVIRYYGISSIRPNVIRTYARRSSIVSVMSQYSLLDRRPEEAVLALLADESISLIARGPVAKGILSSGGQQRLEKGYLDYGKESLGALHPQLQEVAEARGCSLSQLAIRYALSHPTVAVTIPGASSLHQLQDNIEAAAAAPLTESEVALLRQLTRLNRYEQHR</sequence>
<protein>
    <submittedName>
        <fullName evidence="2">Aldo/keto reductase</fullName>
    </submittedName>
</protein>
<evidence type="ECO:0000259" key="1">
    <source>
        <dbReference type="Pfam" id="PF00248"/>
    </source>
</evidence>
<dbReference type="RefSeq" id="WP_126142485.1">
    <property type="nucleotide sequence ID" value="NZ_RXHU01000050.1"/>
</dbReference>
<organism evidence="2 3">
    <name type="scientific">Paenibacillus whitsoniae</name>
    <dbReference type="NCBI Taxonomy" id="2496558"/>
    <lineage>
        <taxon>Bacteria</taxon>
        <taxon>Bacillati</taxon>
        <taxon>Bacillota</taxon>
        <taxon>Bacilli</taxon>
        <taxon>Bacillales</taxon>
        <taxon>Paenibacillaceae</taxon>
        <taxon>Paenibacillus</taxon>
    </lineage>
</organism>
<dbReference type="EMBL" id="RXHU01000050">
    <property type="protein sequence ID" value="RTE08446.1"/>
    <property type="molecule type" value="Genomic_DNA"/>
</dbReference>
<dbReference type="Proteomes" id="UP000276128">
    <property type="component" value="Unassembled WGS sequence"/>
</dbReference>
<accession>A0A3S0A357</accession>